<reference evidence="1 2" key="1">
    <citation type="journal article" date="2018" name="Sci. Rep.">
        <title>Genomic signatures of local adaptation to the degree of environmental predictability in rotifers.</title>
        <authorList>
            <person name="Franch-Gras L."/>
            <person name="Hahn C."/>
            <person name="Garcia-Roger E.M."/>
            <person name="Carmona M.J."/>
            <person name="Serra M."/>
            <person name="Gomez A."/>
        </authorList>
    </citation>
    <scope>NUCLEOTIDE SEQUENCE [LARGE SCALE GENOMIC DNA]</scope>
    <source>
        <strain evidence="1">HYR1</strain>
    </source>
</reference>
<name>A0A3M7RAA2_BRAPC</name>
<protein>
    <submittedName>
        <fullName evidence="1">Uncharacterized protein</fullName>
    </submittedName>
</protein>
<evidence type="ECO:0000313" key="2">
    <source>
        <dbReference type="Proteomes" id="UP000276133"/>
    </source>
</evidence>
<evidence type="ECO:0000313" key="1">
    <source>
        <dbReference type="EMBL" id="RNA20361.1"/>
    </source>
</evidence>
<organism evidence="1 2">
    <name type="scientific">Brachionus plicatilis</name>
    <name type="common">Marine rotifer</name>
    <name type="synonym">Brachionus muelleri</name>
    <dbReference type="NCBI Taxonomy" id="10195"/>
    <lineage>
        <taxon>Eukaryota</taxon>
        <taxon>Metazoa</taxon>
        <taxon>Spiralia</taxon>
        <taxon>Gnathifera</taxon>
        <taxon>Rotifera</taxon>
        <taxon>Eurotatoria</taxon>
        <taxon>Monogononta</taxon>
        <taxon>Pseudotrocha</taxon>
        <taxon>Ploima</taxon>
        <taxon>Brachionidae</taxon>
        <taxon>Brachionus</taxon>
    </lineage>
</organism>
<accession>A0A3M7RAA2</accession>
<dbReference type="Proteomes" id="UP000276133">
    <property type="component" value="Unassembled WGS sequence"/>
</dbReference>
<feature type="non-terminal residue" evidence="1">
    <location>
        <position position="1"/>
    </location>
</feature>
<sequence>NFNQIFYFGLINNLSSITGSFHVAGTLRSIFDRPDLLLIKNSKVQKKWKNKIFPSNNIGNSAFHIRIIFNKMAESSKASMDKNE</sequence>
<keyword evidence="2" id="KW-1185">Reference proteome</keyword>
<comment type="caution">
    <text evidence="1">The sequence shown here is derived from an EMBL/GenBank/DDBJ whole genome shotgun (WGS) entry which is preliminary data.</text>
</comment>
<dbReference type="AlphaFoldDB" id="A0A3M7RAA2"/>
<gene>
    <name evidence="1" type="ORF">BpHYR1_040096</name>
</gene>
<proteinExistence type="predicted"/>
<dbReference type="EMBL" id="REGN01003868">
    <property type="protein sequence ID" value="RNA20361.1"/>
    <property type="molecule type" value="Genomic_DNA"/>
</dbReference>